<dbReference type="InterPro" id="IPR001932">
    <property type="entry name" value="PPM-type_phosphatase-like_dom"/>
</dbReference>
<keyword evidence="5" id="KW-1185">Reference proteome</keyword>
<comment type="caution">
    <text evidence="4">The sequence shown here is derived from an EMBL/GenBank/DDBJ whole genome shotgun (WGS) entry which is preliminary data.</text>
</comment>
<dbReference type="GO" id="GO:0016791">
    <property type="term" value="F:phosphatase activity"/>
    <property type="evidence" value="ECO:0007669"/>
    <property type="project" value="TreeGrafter"/>
</dbReference>
<dbReference type="Proteomes" id="UP000619244">
    <property type="component" value="Unassembled WGS sequence"/>
</dbReference>
<dbReference type="SUPFAM" id="SSF81606">
    <property type="entry name" value="PP2C-like"/>
    <property type="match status" value="1"/>
</dbReference>
<dbReference type="Gene3D" id="3.60.40.10">
    <property type="entry name" value="PPM-type phosphatase domain"/>
    <property type="match status" value="1"/>
</dbReference>
<evidence type="ECO:0000256" key="2">
    <source>
        <dbReference type="SAM" id="MobiDB-lite"/>
    </source>
</evidence>
<evidence type="ECO:0000256" key="1">
    <source>
        <dbReference type="ARBA" id="ARBA00022801"/>
    </source>
</evidence>
<dbReference type="SMART" id="SM00065">
    <property type="entry name" value="GAF"/>
    <property type="match status" value="1"/>
</dbReference>
<dbReference type="AlphaFoldDB" id="A0A918U5K8"/>
<evidence type="ECO:0000313" key="5">
    <source>
        <dbReference type="Proteomes" id="UP000619244"/>
    </source>
</evidence>
<feature type="compositionally biased region" description="Low complexity" evidence="2">
    <location>
        <begin position="81"/>
        <end position="95"/>
    </location>
</feature>
<dbReference type="Gene3D" id="3.30.450.40">
    <property type="match status" value="1"/>
</dbReference>
<dbReference type="PROSITE" id="PS51746">
    <property type="entry name" value="PPM_2"/>
    <property type="match status" value="1"/>
</dbReference>
<dbReference type="RefSeq" id="WP_229919599.1">
    <property type="nucleotide sequence ID" value="NZ_BMVU01000036.1"/>
</dbReference>
<dbReference type="InterPro" id="IPR036457">
    <property type="entry name" value="PPM-type-like_dom_sf"/>
</dbReference>
<sequence length="600" mass="63305">MARSDGGRTPADDWSARLHGLWRAALDVEAVEKMSRHIYALMLDEPGVVAVVGSRWDGGELRYVRHMTPDGGRPVLRTRRAGPGAVVAGPGRTAPKPGAGHEGDGPAVLHHDLTGPDDGFAPEHALFVEAGARHALEVRFSFGEGDGDGDWAAFSVGLERPQDAAPGLATRLTQLAEVLVASNRRVLDHRAHERQQIEDAFLAEASLQMDASLDVQETLGRIARLAVPALAEGCVVHLFQEGRLSLVASAHVAAAAQPWLVGVAHDAWLEDRIRAAADRRLGSVVSGGDLAGSPFGPRAGGPGRAVRAVSVTPLRARGKVLGTLAFVHHRDARDLPSRRLLDDLAQRAALAIDTTAAYEQRRRNAEQLQRHLLPGTLPEWPGVSLSAAYEVADDSLEVGGDFYDAVVRRDGGLALFIGDVCGRGAEAAALTGLARHTLRVLLEDGASPADALSRLNAVLVAQSTPRFVTALAAVITPESAGRTLEAASAGHPRPLVRRADGRVTEVGVSGLLLGVLGETRYEPVTVPLAAGDSLALFTDGLTEARSADGTMFEELLPQAVRDCCRGDDDAAAALIARASRFRALGDDDTAVLVAHVKGDR</sequence>
<evidence type="ECO:0000259" key="3">
    <source>
        <dbReference type="PROSITE" id="PS51746"/>
    </source>
</evidence>
<dbReference type="SUPFAM" id="SSF55781">
    <property type="entry name" value="GAF domain-like"/>
    <property type="match status" value="1"/>
</dbReference>
<feature type="region of interest" description="Disordered" evidence="2">
    <location>
        <begin position="72"/>
        <end position="105"/>
    </location>
</feature>
<evidence type="ECO:0000313" key="4">
    <source>
        <dbReference type="EMBL" id="GGX96365.1"/>
    </source>
</evidence>
<name>A0A918U5K8_9ACTN</name>
<dbReference type="InterPro" id="IPR003018">
    <property type="entry name" value="GAF"/>
</dbReference>
<protein>
    <recommendedName>
        <fullName evidence="3">PPM-type phosphatase domain-containing protein</fullName>
    </recommendedName>
</protein>
<dbReference type="Pfam" id="PF07228">
    <property type="entry name" value="SpoIIE"/>
    <property type="match status" value="1"/>
</dbReference>
<reference evidence="4" key="2">
    <citation type="submission" date="2020-09" db="EMBL/GenBank/DDBJ databases">
        <authorList>
            <person name="Sun Q."/>
            <person name="Ohkuma M."/>
        </authorList>
    </citation>
    <scope>NUCLEOTIDE SEQUENCE</scope>
    <source>
        <strain evidence="4">JCM 4790</strain>
    </source>
</reference>
<dbReference type="InterPro" id="IPR029016">
    <property type="entry name" value="GAF-like_dom_sf"/>
</dbReference>
<dbReference type="EMBL" id="BMVU01000036">
    <property type="protein sequence ID" value="GGX96365.1"/>
    <property type="molecule type" value="Genomic_DNA"/>
</dbReference>
<dbReference type="InterPro" id="IPR052016">
    <property type="entry name" value="Bact_Sigma-Reg"/>
</dbReference>
<dbReference type="SMART" id="SM00331">
    <property type="entry name" value="PP2C_SIG"/>
    <property type="match status" value="1"/>
</dbReference>
<dbReference type="Pfam" id="PF01590">
    <property type="entry name" value="GAF"/>
    <property type="match status" value="1"/>
</dbReference>
<accession>A0A918U5K8</accession>
<proteinExistence type="predicted"/>
<gene>
    <name evidence="4" type="ORF">GCM10010358_57660</name>
</gene>
<dbReference type="PANTHER" id="PTHR43156">
    <property type="entry name" value="STAGE II SPORULATION PROTEIN E-RELATED"/>
    <property type="match status" value="1"/>
</dbReference>
<organism evidence="4 5">
    <name type="scientific">Streptomyces minutiscleroticus</name>
    <dbReference type="NCBI Taxonomy" id="68238"/>
    <lineage>
        <taxon>Bacteria</taxon>
        <taxon>Bacillati</taxon>
        <taxon>Actinomycetota</taxon>
        <taxon>Actinomycetes</taxon>
        <taxon>Kitasatosporales</taxon>
        <taxon>Streptomycetaceae</taxon>
        <taxon>Streptomyces</taxon>
    </lineage>
</organism>
<keyword evidence="1" id="KW-0378">Hydrolase</keyword>
<feature type="domain" description="PPM-type phosphatase" evidence="3">
    <location>
        <begin position="382"/>
        <end position="596"/>
    </location>
</feature>
<dbReference type="PANTHER" id="PTHR43156:SF2">
    <property type="entry name" value="STAGE II SPORULATION PROTEIN E"/>
    <property type="match status" value="1"/>
</dbReference>
<reference evidence="4" key="1">
    <citation type="journal article" date="2014" name="Int. J. Syst. Evol. Microbiol.">
        <title>Complete genome sequence of Corynebacterium casei LMG S-19264T (=DSM 44701T), isolated from a smear-ripened cheese.</title>
        <authorList>
            <consortium name="US DOE Joint Genome Institute (JGI-PGF)"/>
            <person name="Walter F."/>
            <person name="Albersmeier A."/>
            <person name="Kalinowski J."/>
            <person name="Ruckert C."/>
        </authorList>
    </citation>
    <scope>NUCLEOTIDE SEQUENCE</scope>
    <source>
        <strain evidence="4">JCM 4790</strain>
    </source>
</reference>